<proteinExistence type="predicted"/>
<name>A0A0K6GBQ3_9AGAM</name>
<evidence type="ECO:0000313" key="3">
    <source>
        <dbReference type="Proteomes" id="UP000044841"/>
    </source>
</evidence>
<evidence type="ECO:0000256" key="1">
    <source>
        <dbReference type="SAM" id="SignalP"/>
    </source>
</evidence>
<evidence type="ECO:0000313" key="2">
    <source>
        <dbReference type="EMBL" id="CUA76027.1"/>
    </source>
</evidence>
<dbReference type="AlphaFoldDB" id="A0A0K6GBQ3"/>
<keyword evidence="1" id="KW-0732">Signal</keyword>
<dbReference type="Proteomes" id="UP000044841">
    <property type="component" value="Unassembled WGS sequence"/>
</dbReference>
<reference evidence="2 3" key="1">
    <citation type="submission" date="2015-07" db="EMBL/GenBank/DDBJ databases">
        <authorList>
            <person name="Noorani M."/>
        </authorList>
    </citation>
    <scope>NUCLEOTIDE SEQUENCE [LARGE SCALE GENOMIC DNA]</scope>
    <source>
        <strain evidence="2">BBA 69670</strain>
    </source>
</reference>
<protein>
    <submittedName>
        <fullName evidence="2">Uncharacterized protein</fullName>
    </submittedName>
</protein>
<accession>A0A0K6GBQ3</accession>
<feature type="chain" id="PRO_5005502780" evidence="1">
    <location>
        <begin position="19"/>
        <end position="113"/>
    </location>
</feature>
<sequence>MHFIRLGLLSALATISQAAFIRVRQDDSDSDVGQPVSVGLAANRSAPALDTFGTAKQSVNFLTIPTTLCVVPMFASEAGMKNTTDLLITQQALEICPQAKSIVVSEINSTATA</sequence>
<dbReference type="EMBL" id="CYGV01001622">
    <property type="protein sequence ID" value="CUA76027.1"/>
    <property type="molecule type" value="Genomic_DNA"/>
</dbReference>
<feature type="signal peptide" evidence="1">
    <location>
        <begin position="1"/>
        <end position="18"/>
    </location>
</feature>
<keyword evidence="3" id="KW-1185">Reference proteome</keyword>
<gene>
    <name evidence="2" type="ORF">RSOLAG22IIIB_02033</name>
</gene>
<organism evidence="2 3">
    <name type="scientific">Rhizoctonia solani</name>
    <dbReference type="NCBI Taxonomy" id="456999"/>
    <lineage>
        <taxon>Eukaryota</taxon>
        <taxon>Fungi</taxon>
        <taxon>Dikarya</taxon>
        <taxon>Basidiomycota</taxon>
        <taxon>Agaricomycotina</taxon>
        <taxon>Agaricomycetes</taxon>
        <taxon>Cantharellales</taxon>
        <taxon>Ceratobasidiaceae</taxon>
        <taxon>Rhizoctonia</taxon>
    </lineage>
</organism>